<dbReference type="GO" id="GO:0016020">
    <property type="term" value="C:membrane"/>
    <property type="evidence" value="ECO:0007669"/>
    <property type="project" value="UniProtKB-SubCell"/>
</dbReference>
<dbReference type="PANTHER" id="PTHR43840">
    <property type="entry name" value="MITOCHONDRIAL METAL TRANSPORTER 1-RELATED"/>
    <property type="match status" value="1"/>
</dbReference>
<gene>
    <name evidence="10" type="ORF">BCR42DRAFT_358454</name>
</gene>
<keyword evidence="11" id="KW-1185">Reference proteome</keyword>
<feature type="transmembrane region" description="Helical" evidence="7">
    <location>
        <begin position="261"/>
        <end position="280"/>
    </location>
</feature>
<accession>A0A1X2I5N3</accession>
<keyword evidence="4 7" id="KW-1133">Transmembrane helix</keyword>
<protein>
    <submittedName>
        <fullName evidence="10">Uncharacterized protein</fullName>
    </submittedName>
</protein>
<evidence type="ECO:0000259" key="9">
    <source>
        <dbReference type="Pfam" id="PF16916"/>
    </source>
</evidence>
<keyword evidence="5 7" id="KW-0472">Membrane</keyword>
<dbReference type="Proteomes" id="UP000193560">
    <property type="component" value="Unassembled WGS sequence"/>
</dbReference>
<keyword evidence="2" id="KW-0813">Transport</keyword>
<name>A0A1X2I5N3_9FUNG</name>
<dbReference type="SUPFAM" id="SSF160240">
    <property type="entry name" value="Cation efflux protein cytoplasmic domain-like"/>
    <property type="match status" value="1"/>
</dbReference>
<feature type="domain" description="Cation efflux protein cytoplasmic" evidence="9">
    <location>
        <begin position="383"/>
        <end position="456"/>
    </location>
</feature>
<dbReference type="Pfam" id="PF16916">
    <property type="entry name" value="ZT_dimer"/>
    <property type="match status" value="1"/>
</dbReference>
<dbReference type="OrthoDB" id="78296at2759"/>
<feature type="transmembrane region" description="Helical" evidence="7">
    <location>
        <begin position="223"/>
        <end position="241"/>
    </location>
</feature>
<evidence type="ECO:0000256" key="1">
    <source>
        <dbReference type="ARBA" id="ARBA00004141"/>
    </source>
</evidence>
<sequence length="477" mass="53223">MSNDGSILNTSTTTQPCSLKKKASTSSYRSLSISTAQSILPPIRFHALRVPEQSLREISNKRLRAFYKHQNQLIDRFEEVDRIIEAIQEGQDPKTYGTIEWPAQKQLRKPQDIESTSNASAPLLSTDTSPSSTLPSPLQTSSAASSRPWVIRLAINVSFLVNIGLFVVKMALAYFSGSMAILATAFESFLDILSSAIIFFTNLFIRKRDYYKYPVGKARMEPLGIIVFSVVITTSFGQVLITSIQQLTNPAKSDQQVHLDALGVGLLLGNIFIKAALWLWCARVKGSSSVQVLAQDHRNDVVFNSASAIFPIIAVWTKASWVDPTGAIILSLYIIYEWSIPLLGKCNSGQATWNAFIDCFFLGGTCYLIGNVQRLAGQVADTDDIKQLTYFAYRFSNKILAVDTVRAYYIGDRLLVEIDIILPPHFELHEAHDIGEDLQNALEMMDNVERAFVHLDYNANHQVEHMRVVNDVGFGRD</sequence>
<dbReference type="EMBL" id="MCGE01000026">
    <property type="protein sequence ID" value="ORZ09821.1"/>
    <property type="molecule type" value="Genomic_DNA"/>
</dbReference>
<evidence type="ECO:0000256" key="3">
    <source>
        <dbReference type="ARBA" id="ARBA00022692"/>
    </source>
</evidence>
<evidence type="ECO:0000256" key="5">
    <source>
        <dbReference type="ARBA" id="ARBA00023136"/>
    </source>
</evidence>
<feature type="transmembrane region" description="Helical" evidence="7">
    <location>
        <begin position="153"/>
        <end position="175"/>
    </location>
</feature>
<dbReference type="InterPro" id="IPR036837">
    <property type="entry name" value="Cation_efflux_CTD_sf"/>
</dbReference>
<dbReference type="FunFam" id="1.20.1510.10:FF:000005">
    <property type="entry name" value="Putative Cation diffusion facilitator 1"/>
    <property type="match status" value="1"/>
</dbReference>
<proteinExistence type="predicted"/>
<dbReference type="SUPFAM" id="SSF161111">
    <property type="entry name" value="Cation efflux protein transmembrane domain-like"/>
    <property type="match status" value="1"/>
</dbReference>
<dbReference type="PANTHER" id="PTHR43840:SF4">
    <property type="entry name" value="CDF DIVALENT METAL CATION TRANSPORTER (EUROFUNG)"/>
    <property type="match status" value="1"/>
</dbReference>
<evidence type="ECO:0000313" key="10">
    <source>
        <dbReference type="EMBL" id="ORZ09821.1"/>
    </source>
</evidence>
<feature type="region of interest" description="Disordered" evidence="6">
    <location>
        <begin position="118"/>
        <end position="141"/>
    </location>
</feature>
<dbReference type="InterPro" id="IPR027469">
    <property type="entry name" value="Cation_efflux_TMD_sf"/>
</dbReference>
<dbReference type="GO" id="GO:0008324">
    <property type="term" value="F:monoatomic cation transmembrane transporter activity"/>
    <property type="evidence" value="ECO:0007669"/>
    <property type="project" value="InterPro"/>
</dbReference>
<feature type="compositionally biased region" description="Low complexity" evidence="6">
    <location>
        <begin position="120"/>
        <end position="141"/>
    </location>
</feature>
<evidence type="ECO:0000259" key="8">
    <source>
        <dbReference type="Pfam" id="PF01545"/>
    </source>
</evidence>
<keyword evidence="3 7" id="KW-0812">Transmembrane</keyword>
<evidence type="ECO:0000256" key="7">
    <source>
        <dbReference type="SAM" id="Phobius"/>
    </source>
</evidence>
<evidence type="ECO:0000313" key="11">
    <source>
        <dbReference type="Proteomes" id="UP000193560"/>
    </source>
</evidence>
<feature type="domain" description="Cation efflux protein transmembrane" evidence="8">
    <location>
        <begin position="157"/>
        <end position="338"/>
    </location>
</feature>
<organism evidence="10 11">
    <name type="scientific">Absidia repens</name>
    <dbReference type="NCBI Taxonomy" id="90262"/>
    <lineage>
        <taxon>Eukaryota</taxon>
        <taxon>Fungi</taxon>
        <taxon>Fungi incertae sedis</taxon>
        <taxon>Mucoromycota</taxon>
        <taxon>Mucoromycotina</taxon>
        <taxon>Mucoromycetes</taxon>
        <taxon>Mucorales</taxon>
        <taxon>Cunninghamellaceae</taxon>
        <taxon>Absidia</taxon>
    </lineage>
</organism>
<comment type="subcellular location">
    <subcellularLocation>
        <location evidence="1">Membrane</location>
        <topology evidence="1">Multi-pass membrane protein</topology>
    </subcellularLocation>
</comment>
<dbReference type="Gene3D" id="1.20.1510.10">
    <property type="entry name" value="Cation efflux protein transmembrane domain"/>
    <property type="match status" value="1"/>
</dbReference>
<dbReference type="InterPro" id="IPR027470">
    <property type="entry name" value="Cation_efflux_CTD"/>
</dbReference>
<evidence type="ECO:0000256" key="6">
    <source>
        <dbReference type="SAM" id="MobiDB-lite"/>
    </source>
</evidence>
<dbReference type="AlphaFoldDB" id="A0A1X2I5N3"/>
<dbReference type="InterPro" id="IPR058533">
    <property type="entry name" value="Cation_efflux_TM"/>
</dbReference>
<dbReference type="Gene3D" id="3.30.70.1350">
    <property type="entry name" value="Cation efflux protein, cytoplasmic domain"/>
    <property type="match status" value="1"/>
</dbReference>
<comment type="caution">
    <text evidence="10">The sequence shown here is derived from an EMBL/GenBank/DDBJ whole genome shotgun (WGS) entry which is preliminary data.</text>
</comment>
<evidence type="ECO:0000256" key="2">
    <source>
        <dbReference type="ARBA" id="ARBA00022448"/>
    </source>
</evidence>
<reference evidence="10 11" key="1">
    <citation type="submission" date="2016-07" db="EMBL/GenBank/DDBJ databases">
        <title>Pervasive Adenine N6-methylation of Active Genes in Fungi.</title>
        <authorList>
            <consortium name="DOE Joint Genome Institute"/>
            <person name="Mondo S.J."/>
            <person name="Dannebaum R.O."/>
            <person name="Kuo R.C."/>
            <person name="Labutti K."/>
            <person name="Haridas S."/>
            <person name="Kuo A."/>
            <person name="Salamov A."/>
            <person name="Ahrendt S.R."/>
            <person name="Lipzen A."/>
            <person name="Sullivan W."/>
            <person name="Andreopoulos W.B."/>
            <person name="Clum A."/>
            <person name="Lindquist E."/>
            <person name="Daum C."/>
            <person name="Ramamoorthy G.K."/>
            <person name="Gryganskyi A."/>
            <person name="Culley D."/>
            <person name="Magnuson J.K."/>
            <person name="James T.Y."/>
            <person name="O'Malley M.A."/>
            <person name="Stajich J.E."/>
            <person name="Spatafora J.W."/>
            <person name="Visel A."/>
            <person name="Grigoriev I.V."/>
        </authorList>
    </citation>
    <scope>NUCLEOTIDE SEQUENCE [LARGE SCALE GENOMIC DNA]</scope>
    <source>
        <strain evidence="10 11">NRRL 1336</strain>
    </source>
</reference>
<evidence type="ECO:0000256" key="4">
    <source>
        <dbReference type="ARBA" id="ARBA00022989"/>
    </source>
</evidence>
<dbReference type="STRING" id="90262.A0A1X2I5N3"/>
<dbReference type="GO" id="GO:0098771">
    <property type="term" value="P:inorganic ion homeostasis"/>
    <property type="evidence" value="ECO:0007669"/>
    <property type="project" value="UniProtKB-ARBA"/>
</dbReference>
<feature type="transmembrane region" description="Helical" evidence="7">
    <location>
        <begin position="181"/>
        <end position="203"/>
    </location>
</feature>
<feature type="transmembrane region" description="Helical" evidence="7">
    <location>
        <begin position="301"/>
        <end position="319"/>
    </location>
</feature>
<dbReference type="Pfam" id="PF01545">
    <property type="entry name" value="Cation_efflux"/>
    <property type="match status" value="1"/>
</dbReference>
<dbReference type="InterPro" id="IPR050291">
    <property type="entry name" value="CDF_Transporter"/>
</dbReference>
<dbReference type="GO" id="GO:0030003">
    <property type="term" value="P:intracellular monoatomic cation homeostasis"/>
    <property type="evidence" value="ECO:0007669"/>
    <property type="project" value="UniProtKB-ARBA"/>
</dbReference>